<dbReference type="InterPro" id="IPR013784">
    <property type="entry name" value="Carb-bd-like_fold"/>
</dbReference>
<protein>
    <recommendedName>
        <fullName evidence="2">CBM20 domain-containing protein</fullName>
    </recommendedName>
</protein>
<dbReference type="Gene3D" id="2.60.40.10">
    <property type="entry name" value="Immunoglobulins"/>
    <property type="match status" value="2"/>
</dbReference>
<feature type="compositionally biased region" description="Polar residues" evidence="1">
    <location>
        <begin position="483"/>
        <end position="499"/>
    </location>
</feature>
<dbReference type="PANTHER" id="PTHR32518:SF3">
    <property type="entry name" value="4-ALPHA-GLUCANOTRANSFERASE"/>
    <property type="match status" value="1"/>
</dbReference>
<comment type="caution">
    <text evidence="3">The sequence shown here is derived from an EMBL/GenBank/DDBJ whole genome shotgun (WGS) entry which is preliminary data.</text>
</comment>
<dbReference type="Pfam" id="PF00686">
    <property type="entry name" value="CBM_20"/>
    <property type="match status" value="2"/>
</dbReference>
<keyword evidence="4" id="KW-1185">Reference proteome</keyword>
<feature type="region of interest" description="Disordered" evidence="1">
    <location>
        <begin position="442"/>
        <end position="506"/>
    </location>
</feature>
<feature type="region of interest" description="Disordered" evidence="1">
    <location>
        <begin position="763"/>
        <end position="792"/>
    </location>
</feature>
<feature type="domain" description="CBM20" evidence="2">
    <location>
        <begin position="10"/>
        <end position="105"/>
    </location>
</feature>
<dbReference type="InterPro" id="IPR013783">
    <property type="entry name" value="Ig-like_fold"/>
</dbReference>
<dbReference type="EMBL" id="RQTK01000581">
    <property type="protein sequence ID" value="RUS77431.1"/>
    <property type="molecule type" value="Genomic_DNA"/>
</dbReference>
<evidence type="ECO:0000313" key="3">
    <source>
        <dbReference type="EMBL" id="RUS77431.1"/>
    </source>
</evidence>
<proteinExistence type="predicted"/>
<evidence type="ECO:0000259" key="2">
    <source>
        <dbReference type="SMART" id="SM01065"/>
    </source>
</evidence>
<feature type="domain" description="CBM20" evidence="2">
    <location>
        <begin position="116"/>
        <end position="210"/>
    </location>
</feature>
<dbReference type="PANTHER" id="PTHR32518">
    <property type="match status" value="1"/>
</dbReference>
<dbReference type="SUPFAM" id="SSF49452">
    <property type="entry name" value="Starch-binding domain-like"/>
    <property type="match status" value="2"/>
</dbReference>
<sequence>MKVKSFRSNEIGLQFKVWTTTFDRVTHRLYLLGSLQELGAWAIEKGLEAFPTNDLHIWSVQVAIPPNSRFEWVWLKINVKTRKINWERPVKRNRSVGCFSGVLHSVWGEHEEVFLQSAAHVEVSTFNKTEDGQIMAITGSAATLGNWDMRHAVMANEFPNKSGYWKASFAFDAFTHLDFKWAVVKYNARQKVLSMERLPHRLFGRNTWMKVAAPWMSTSTVVVDTLPLAEQLDNKNGRTDILVRYRMRKLFEIRNWMVKTKDTRALHQSPSRIGRSQGSSHDLALVEALKALTNQDYGDAQSTVQLHGDFRSSPQVFALKGVGQTQMPTDFVNSGCLCKSLLVTEGERRVLDRPAHGPESLWQLSMGITRRALLAQASTSEADQLGDCPEGTASGGAGGEDSRVPGPDLLSDTGGEDDGVDAVDAAEVCRLAQSYVAGDARDENLESEIEASQSEEPGLKSGESGVVRPERRPHSSLVLCEVDSTSDVDSERSPQMSTDTSRDVSRFESIHDEQVADAAGFFKSLEMSHSVEALAAKASRTKPSSSDLLVADSGLSSFGLDAYMSRSSNECTCNEPDALSLMEEPASETFRHVLGDLDQGSPDGGWSSSHLEEDEGLMSLCSNDVLEDEGFSESDLTCQPAELPVGALSENQLETGLDIDLFKSEQAYWRVIQHSRQMALPLLAARHDQTQQFTDPGPHDTPQASLLEPHEDQVETAACYGIGRYTETLASPLAPCSDRTLGQLYRRQEESSCWQCWMDGEMDSPTSDSGSTSDLHACSVEKPSISPDSTPLNIEPVTSDLTTSQSVPQAAIDKPIVESQAEYKPHVAKKECGDAWSFEEKSSDAFPPVTSSLSPDENVLYSSDNLLSPADINELLEVPFDDLSVLERRVVAQAVEKEWGRVTKPARGADTGGQ</sequence>
<name>A0A433T761_ELYCH</name>
<dbReference type="Proteomes" id="UP000271974">
    <property type="component" value="Unassembled WGS sequence"/>
</dbReference>
<feature type="region of interest" description="Disordered" evidence="1">
    <location>
        <begin position="379"/>
        <end position="420"/>
    </location>
</feature>
<dbReference type="OrthoDB" id="6123450at2759"/>
<evidence type="ECO:0000313" key="4">
    <source>
        <dbReference type="Proteomes" id="UP000271974"/>
    </source>
</evidence>
<dbReference type="SMART" id="SM01065">
    <property type="entry name" value="CBM_2"/>
    <property type="match status" value="2"/>
</dbReference>
<dbReference type="InterPro" id="IPR002044">
    <property type="entry name" value="CBM20"/>
</dbReference>
<feature type="compositionally biased region" description="Low complexity" evidence="1">
    <location>
        <begin position="763"/>
        <end position="774"/>
    </location>
</feature>
<reference evidence="3 4" key="1">
    <citation type="submission" date="2019-01" db="EMBL/GenBank/DDBJ databases">
        <title>A draft genome assembly of the solar-powered sea slug Elysia chlorotica.</title>
        <authorList>
            <person name="Cai H."/>
            <person name="Li Q."/>
            <person name="Fang X."/>
            <person name="Li J."/>
            <person name="Curtis N.E."/>
            <person name="Altenburger A."/>
            <person name="Shibata T."/>
            <person name="Feng M."/>
            <person name="Maeda T."/>
            <person name="Schwartz J.A."/>
            <person name="Shigenobu S."/>
            <person name="Lundholm N."/>
            <person name="Nishiyama T."/>
            <person name="Yang H."/>
            <person name="Hasebe M."/>
            <person name="Li S."/>
            <person name="Pierce S.K."/>
            <person name="Wang J."/>
        </authorList>
    </citation>
    <scope>NUCLEOTIDE SEQUENCE [LARGE SCALE GENOMIC DNA]</scope>
    <source>
        <strain evidence="3">EC2010</strain>
        <tissue evidence="3">Whole organism of an adult</tissue>
    </source>
</reference>
<evidence type="ECO:0000256" key="1">
    <source>
        <dbReference type="SAM" id="MobiDB-lite"/>
    </source>
</evidence>
<accession>A0A433T761</accession>
<dbReference type="AlphaFoldDB" id="A0A433T761"/>
<organism evidence="3 4">
    <name type="scientific">Elysia chlorotica</name>
    <name type="common">Eastern emerald elysia</name>
    <name type="synonym">Sea slug</name>
    <dbReference type="NCBI Taxonomy" id="188477"/>
    <lineage>
        <taxon>Eukaryota</taxon>
        <taxon>Metazoa</taxon>
        <taxon>Spiralia</taxon>
        <taxon>Lophotrochozoa</taxon>
        <taxon>Mollusca</taxon>
        <taxon>Gastropoda</taxon>
        <taxon>Heterobranchia</taxon>
        <taxon>Euthyneura</taxon>
        <taxon>Panpulmonata</taxon>
        <taxon>Sacoglossa</taxon>
        <taxon>Placobranchoidea</taxon>
        <taxon>Plakobranchidae</taxon>
        <taxon>Elysia</taxon>
    </lineage>
</organism>
<gene>
    <name evidence="3" type="ORF">EGW08_014809</name>
</gene>
<dbReference type="GO" id="GO:2001070">
    <property type="term" value="F:starch binding"/>
    <property type="evidence" value="ECO:0007669"/>
    <property type="project" value="InterPro"/>
</dbReference>
<feature type="non-terminal residue" evidence="3">
    <location>
        <position position="914"/>
    </location>
</feature>